<dbReference type="RefSeq" id="WP_318585665.1">
    <property type="nucleotide sequence ID" value="NZ_JAWRCP010000002.1"/>
</dbReference>
<reference evidence="1 2" key="1">
    <citation type="submission" date="2023-11" db="EMBL/GenBank/DDBJ databases">
        <title>Plant-associative lifestyle of Vibrio porteresiae and its evolutionary dynamics.</title>
        <authorList>
            <person name="Rameshkumar N."/>
            <person name="Kirti K."/>
        </authorList>
    </citation>
    <scope>NUCLEOTIDE SEQUENCE [LARGE SCALE GENOMIC DNA]</scope>
    <source>
        <strain evidence="1 2">MSSRF7</strain>
    </source>
</reference>
<keyword evidence="2" id="KW-1185">Reference proteome</keyword>
<proteinExistence type="predicted"/>
<name>A0ABU4IYZ4_9VIBR</name>
<evidence type="ECO:0000313" key="1">
    <source>
        <dbReference type="EMBL" id="MDW6094622.1"/>
    </source>
</evidence>
<accession>A0ABU4IYZ4</accession>
<dbReference type="Pfam" id="PF08856">
    <property type="entry name" value="DUF1826"/>
    <property type="match status" value="1"/>
</dbReference>
<organism evidence="1 2">
    <name type="scientific">Vibrio rhizosphaerae</name>
    <dbReference type="NCBI Taxonomy" id="398736"/>
    <lineage>
        <taxon>Bacteria</taxon>
        <taxon>Pseudomonadati</taxon>
        <taxon>Pseudomonadota</taxon>
        <taxon>Gammaproteobacteria</taxon>
        <taxon>Vibrionales</taxon>
        <taxon>Vibrionaceae</taxon>
        <taxon>Vibrio</taxon>
    </lineage>
</organism>
<protein>
    <submittedName>
        <fullName evidence="1">DUF1826 domain-containing protein</fullName>
    </submittedName>
</protein>
<comment type="caution">
    <text evidence="1">The sequence shown here is derived from an EMBL/GenBank/DDBJ whole genome shotgun (WGS) entry which is preliminary data.</text>
</comment>
<dbReference type="InterPro" id="IPR014955">
    <property type="entry name" value="DUF1826"/>
</dbReference>
<evidence type="ECO:0000313" key="2">
    <source>
        <dbReference type="Proteomes" id="UP001279860"/>
    </source>
</evidence>
<sequence>MNASLAVTPHSCSVGRILASVGTEPSILTDIYQPENNIAVWQRTLSAELKLGIQEMLRARDSLTVVKTVTPDNAAVLLRSQLEPFCCADALSQDIALIVDMFCCLFDMEAAGLRLTILDRPMCPKFHVDQIPCRLVTTYVGEATEWLKNDSVDRSKLGAGSLGQPDHLSGLFQSSSEIQQLGIGDVALLKGGGWEGNEHRGVIHRSPEVAPNERRLLLTLDMVPRQ</sequence>
<dbReference type="Proteomes" id="UP001279860">
    <property type="component" value="Unassembled WGS sequence"/>
</dbReference>
<gene>
    <name evidence="1" type="ORF">SBX64_18930</name>
</gene>
<dbReference type="EMBL" id="JAWRCP010000002">
    <property type="protein sequence ID" value="MDW6094622.1"/>
    <property type="molecule type" value="Genomic_DNA"/>
</dbReference>